<dbReference type="Proteomes" id="UP000179441">
    <property type="component" value="Unassembled WGS sequence"/>
</dbReference>
<name>A0A1S1MDI2_MYCCH</name>
<gene>
    <name evidence="1" type="ORF">BKG84_18635</name>
</gene>
<evidence type="ECO:0000313" key="1">
    <source>
        <dbReference type="EMBL" id="OHU80105.1"/>
    </source>
</evidence>
<sequence length="156" mass="17657">MRYWHGGWSGRKVGELLLPIAKQESFYAECMRAGIQQARAQSKVPDFASGRIYDINKLYVTSNRDFAHAWAVCMPDRQHLENLQMLFGLGKRAYYEVELLDALGKPLTVPPDPDPDYAVESFQVEIARVIAVHRPQMSPAAGQVHMLRMATVPRVT</sequence>
<dbReference type="AlphaFoldDB" id="A0A1S1MDI2"/>
<organism evidence="1 2">
    <name type="scientific">Mycobacteroides chelonae</name>
    <name type="common">Mycobacterium chelonae</name>
    <dbReference type="NCBI Taxonomy" id="1774"/>
    <lineage>
        <taxon>Bacteria</taxon>
        <taxon>Bacillati</taxon>
        <taxon>Actinomycetota</taxon>
        <taxon>Actinomycetes</taxon>
        <taxon>Mycobacteriales</taxon>
        <taxon>Mycobacteriaceae</taxon>
        <taxon>Mycobacteroides</taxon>
    </lineage>
</organism>
<evidence type="ECO:0000313" key="2">
    <source>
        <dbReference type="Proteomes" id="UP000179441"/>
    </source>
</evidence>
<proteinExistence type="predicted"/>
<dbReference type="EMBL" id="MLIS01000001">
    <property type="protein sequence ID" value="OHU80105.1"/>
    <property type="molecule type" value="Genomic_DNA"/>
</dbReference>
<keyword evidence="2" id="KW-1185">Reference proteome</keyword>
<accession>A0A1S1MDI2</accession>
<reference evidence="1 2" key="1">
    <citation type="submission" date="2016-10" db="EMBL/GenBank/DDBJ databases">
        <title>Evaluation of Human, Veterinary and Environmental Mycobacterium chelonae Isolates by Core Genome Phylogenomic Analysis, Targeted Gene Comparison, and Anti-microbial Susceptibility Patterns: A Tale of Mistaken Identities.</title>
        <authorList>
            <person name="Fogelson S.B."/>
            <person name="Camus A.C."/>
            <person name="Lorenz W."/>
            <person name="Vasireddy R."/>
            <person name="Vasireddy S."/>
            <person name="Smith T."/>
            <person name="Brown-Elliott B.A."/>
            <person name="Wallace R.J.Jr."/>
            <person name="Hasan N.A."/>
            <person name="Reischl U."/>
            <person name="Sanchez S."/>
        </authorList>
    </citation>
    <scope>NUCLEOTIDE SEQUENCE [LARGE SCALE GENOMIC DNA]</scope>
    <source>
        <strain evidence="1 2">15518</strain>
    </source>
</reference>
<comment type="caution">
    <text evidence="1">The sequence shown here is derived from an EMBL/GenBank/DDBJ whole genome shotgun (WGS) entry which is preliminary data.</text>
</comment>
<protein>
    <submittedName>
        <fullName evidence="1">Uncharacterized protein</fullName>
    </submittedName>
</protein>